<comment type="caution">
    <text evidence="1">The sequence shown here is derived from an EMBL/GenBank/DDBJ whole genome shotgun (WGS) entry which is preliminary data.</text>
</comment>
<gene>
    <name evidence="1" type="ORF">VNO77_18557</name>
</gene>
<name>A0AAN9LPQ7_CANGL</name>
<reference evidence="1 2" key="1">
    <citation type="submission" date="2024-01" db="EMBL/GenBank/DDBJ databases">
        <title>The genomes of 5 underutilized Papilionoideae crops provide insights into root nodulation and disease resistanc.</title>
        <authorList>
            <person name="Jiang F."/>
        </authorList>
    </citation>
    <scope>NUCLEOTIDE SEQUENCE [LARGE SCALE GENOMIC DNA]</scope>
    <source>
        <strain evidence="1">LVBAO_FW01</strain>
        <tissue evidence="1">Leaves</tissue>
    </source>
</reference>
<dbReference type="Proteomes" id="UP001367508">
    <property type="component" value="Unassembled WGS sequence"/>
</dbReference>
<evidence type="ECO:0000313" key="1">
    <source>
        <dbReference type="EMBL" id="KAK7337963.1"/>
    </source>
</evidence>
<sequence length="129" mass="14378">MDLSILSTPSFPLPFNKTLPKPTLPCAFFTTLFHLSSKNFISSIFPVVINLHSQPFIVSNDTPQEECSIIIIYGDLESFCLCYLVLHGVGIVTVDDTILQFITSVALVSDVLSWLLDESVNPDMLNRQK</sequence>
<keyword evidence="2" id="KW-1185">Reference proteome</keyword>
<dbReference type="AlphaFoldDB" id="A0AAN9LPQ7"/>
<protein>
    <submittedName>
        <fullName evidence="1">Uncharacterized protein</fullName>
    </submittedName>
</protein>
<accession>A0AAN9LPQ7</accession>
<dbReference type="EMBL" id="JAYMYQ010000004">
    <property type="protein sequence ID" value="KAK7337963.1"/>
    <property type="molecule type" value="Genomic_DNA"/>
</dbReference>
<proteinExistence type="predicted"/>
<organism evidence="1 2">
    <name type="scientific">Canavalia gladiata</name>
    <name type="common">Sword bean</name>
    <name type="synonym">Dolichos gladiatus</name>
    <dbReference type="NCBI Taxonomy" id="3824"/>
    <lineage>
        <taxon>Eukaryota</taxon>
        <taxon>Viridiplantae</taxon>
        <taxon>Streptophyta</taxon>
        <taxon>Embryophyta</taxon>
        <taxon>Tracheophyta</taxon>
        <taxon>Spermatophyta</taxon>
        <taxon>Magnoliopsida</taxon>
        <taxon>eudicotyledons</taxon>
        <taxon>Gunneridae</taxon>
        <taxon>Pentapetalae</taxon>
        <taxon>rosids</taxon>
        <taxon>fabids</taxon>
        <taxon>Fabales</taxon>
        <taxon>Fabaceae</taxon>
        <taxon>Papilionoideae</taxon>
        <taxon>50 kb inversion clade</taxon>
        <taxon>NPAAA clade</taxon>
        <taxon>indigoferoid/millettioid clade</taxon>
        <taxon>Phaseoleae</taxon>
        <taxon>Canavalia</taxon>
    </lineage>
</organism>
<evidence type="ECO:0000313" key="2">
    <source>
        <dbReference type="Proteomes" id="UP001367508"/>
    </source>
</evidence>